<proteinExistence type="predicted"/>
<name>A0ACB9GKW5_9ASTR</name>
<keyword evidence="2" id="KW-1185">Reference proteome</keyword>
<evidence type="ECO:0000313" key="2">
    <source>
        <dbReference type="Proteomes" id="UP001056120"/>
    </source>
</evidence>
<dbReference type="Proteomes" id="UP001056120">
    <property type="component" value="Linkage Group LG14"/>
</dbReference>
<comment type="caution">
    <text evidence="1">The sequence shown here is derived from an EMBL/GenBank/DDBJ whole genome shotgun (WGS) entry which is preliminary data.</text>
</comment>
<sequence>MLISTKSFPRLPNQKRWSTPESSPSIAMDTDVKTNLHHVKMLFNFFRRNPKLKHHPTSFHLTLSAYIKLAGNLSSKVDSVYERRRLAEETGGFRRRVPPMRDGSVAGKRWRWLRKEMAVAPTRDGGGADERWCRHLHHFVHRGRQKDCYLN</sequence>
<evidence type="ECO:0000313" key="1">
    <source>
        <dbReference type="EMBL" id="KAI3784148.1"/>
    </source>
</evidence>
<accession>A0ACB9GKW5</accession>
<reference evidence="2" key="1">
    <citation type="journal article" date="2022" name="Mol. Ecol. Resour.">
        <title>The genomes of chicory, endive, great burdock and yacon provide insights into Asteraceae palaeo-polyploidization history and plant inulin production.</title>
        <authorList>
            <person name="Fan W."/>
            <person name="Wang S."/>
            <person name="Wang H."/>
            <person name="Wang A."/>
            <person name="Jiang F."/>
            <person name="Liu H."/>
            <person name="Zhao H."/>
            <person name="Xu D."/>
            <person name="Zhang Y."/>
        </authorList>
    </citation>
    <scope>NUCLEOTIDE SEQUENCE [LARGE SCALE GENOMIC DNA]</scope>
    <source>
        <strain evidence="2">cv. Yunnan</strain>
    </source>
</reference>
<reference evidence="1 2" key="2">
    <citation type="journal article" date="2022" name="Mol. Ecol. Resour.">
        <title>The genomes of chicory, endive, great burdock and yacon provide insights into Asteraceae paleo-polyploidization history and plant inulin production.</title>
        <authorList>
            <person name="Fan W."/>
            <person name="Wang S."/>
            <person name="Wang H."/>
            <person name="Wang A."/>
            <person name="Jiang F."/>
            <person name="Liu H."/>
            <person name="Zhao H."/>
            <person name="Xu D."/>
            <person name="Zhang Y."/>
        </authorList>
    </citation>
    <scope>NUCLEOTIDE SEQUENCE [LARGE SCALE GENOMIC DNA]</scope>
    <source>
        <strain evidence="2">cv. Yunnan</strain>
        <tissue evidence="1">Leaves</tissue>
    </source>
</reference>
<gene>
    <name evidence="1" type="ORF">L1987_43242</name>
</gene>
<dbReference type="EMBL" id="CM042031">
    <property type="protein sequence ID" value="KAI3784148.1"/>
    <property type="molecule type" value="Genomic_DNA"/>
</dbReference>
<protein>
    <submittedName>
        <fullName evidence="1">Uncharacterized protein</fullName>
    </submittedName>
</protein>
<organism evidence="1 2">
    <name type="scientific">Smallanthus sonchifolius</name>
    <dbReference type="NCBI Taxonomy" id="185202"/>
    <lineage>
        <taxon>Eukaryota</taxon>
        <taxon>Viridiplantae</taxon>
        <taxon>Streptophyta</taxon>
        <taxon>Embryophyta</taxon>
        <taxon>Tracheophyta</taxon>
        <taxon>Spermatophyta</taxon>
        <taxon>Magnoliopsida</taxon>
        <taxon>eudicotyledons</taxon>
        <taxon>Gunneridae</taxon>
        <taxon>Pentapetalae</taxon>
        <taxon>asterids</taxon>
        <taxon>campanulids</taxon>
        <taxon>Asterales</taxon>
        <taxon>Asteraceae</taxon>
        <taxon>Asteroideae</taxon>
        <taxon>Heliantheae alliance</taxon>
        <taxon>Millerieae</taxon>
        <taxon>Smallanthus</taxon>
    </lineage>
</organism>